<dbReference type="Pfam" id="PF00892">
    <property type="entry name" value="EamA"/>
    <property type="match status" value="2"/>
</dbReference>
<dbReference type="RefSeq" id="WP_037458611.1">
    <property type="nucleotide sequence ID" value="NZ_AVFL01000025.1"/>
</dbReference>
<evidence type="ECO:0000259" key="6">
    <source>
        <dbReference type="Pfam" id="PF00892"/>
    </source>
</evidence>
<dbReference type="Proteomes" id="UP000019486">
    <property type="component" value="Unassembled WGS sequence"/>
</dbReference>
<evidence type="ECO:0000313" key="7">
    <source>
        <dbReference type="EMBL" id="EWY37515.1"/>
    </source>
</evidence>
<reference evidence="7 8" key="1">
    <citation type="submission" date="2013-08" db="EMBL/GenBank/DDBJ databases">
        <title>The genome sequence of Skermanella stibiiresistens.</title>
        <authorList>
            <person name="Zhu W."/>
            <person name="Wang G."/>
        </authorList>
    </citation>
    <scope>NUCLEOTIDE SEQUENCE [LARGE SCALE GENOMIC DNA]</scope>
    <source>
        <strain evidence="7 8">SB22</strain>
    </source>
</reference>
<dbReference type="GO" id="GO:0016020">
    <property type="term" value="C:membrane"/>
    <property type="evidence" value="ECO:0007669"/>
    <property type="project" value="UniProtKB-SubCell"/>
</dbReference>
<proteinExistence type="predicted"/>
<comment type="subcellular location">
    <subcellularLocation>
        <location evidence="1">Membrane</location>
        <topology evidence="1">Multi-pass membrane protein</topology>
    </subcellularLocation>
</comment>
<feature type="transmembrane region" description="Helical" evidence="5">
    <location>
        <begin position="60"/>
        <end position="80"/>
    </location>
</feature>
<dbReference type="InterPro" id="IPR037185">
    <property type="entry name" value="EmrE-like"/>
</dbReference>
<feature type="domain" description="EamA" evidence="6">
    <location>
        <begin position="7"/>
        <end position="129"/>
    </location>
</feature>
<feature type="transmembrane region" description="Helical" evidence="5">
    <location>
        <begin position="86"/>
        <end position="107"/>
    </location>
</feature>
<feature type="transmembrane region" description="Helical" evidence="5">
    <location>
        <begin position="7"/>
        <end position="27"/>
    </location>
</feature>
<dbReference type="AlphaFoldDB" id="W9GUD4"/>
<accession>W9GUD4</accession>
<evidence type="ECO:0000256" key="2">
    <source>
        <dbReference type="ARBA" id="ARBA00022692"/>
    </source>
</evidence>
<organism evidence="7 8">
    <name type="scientific">Skermanella stibiiresistens SB22</name>
    <dbReference type="NCBI Taxonomy" id="1385369"/>
    <lineage>
        <taxon>Bacteria</taxon>
        <taxon>Pseudomonadati</taxon>
        <taxon>Pseudomonadota</taxon>
        <taxon>Alphaproteobacteria</taxon>
        <taxon>Rhodospirillales</taxon>
        <taxon>Azospirillaceae</taxon>
        <taxon>Skermanella</taxon>
    </lineage>
</organism>
<dbReference type="OrthoDB" id="7158585at2"/>
<dbReference type="InterPro" id="IPR000620">
    <property type="entry name" value="EamA_dom"/>
</dbReference>
<evidence type="ECO:0000256" key="5">
    <source>
        <dbReference type="SAM" id="Phobius"/>
    </source>
</evidence>
<feature type="transmembrane region" description="Helical" evidence="5">
    <location>
        <begin position="33"/>
        <end position="53"/>
    </location>
</feature>
<dbReference type="STRING" id="1385369.N825_16905"/>
<feature type="transmembrane region" description="Helical" evidence="5">
    <location>
        <begin position="169"/>
        <end position="188"/>
    </location>
</feature>
<feature type="transmembrane region" description="Helical" evidence="5">
    <location>
        <begin position="139"/>
        <end position="157"/>
    </location>
</feature>
<protein>
    <submittedName>
        <fullName evidence="7">DMT transporter permease</fullName>
    </submittedName>
</protein>
<feature type="domain" description="EamA" evidence="6">
    <location>
        <begin position="142"/>
        <end position="277"/>
    </location>
</feature>
<feature type="transmembrane region" description="Helical" evidence="5">
    <location>
        <begin position="261"/>
        <end position="278"/>
    </location>
</feature>
<dbReference type="SUPFAM" id="SSF103481">
    <property type="entry name" value="Multidrug resistance efflux transporter EmrE"/>
    <property type="match status" value="2"/>
</dbReference>
<dbReference type="InterPro" id="IPR050638">
    <property type="entry name" value="AA-Vitamin_Transporters"/>
</dbReference>
<feature type="transmembrane region" description="Helical" evidence="5">
    <location>
        <begin position="238"/>
        <end position="255"/>
    </location>
</feature>
<keyword evidence="8" id="KW-1185">Reference proteome</keyword>
<dbReference type="PANTHER" id="PTHR32322">
    <property type="entry name" value="INNER MEMBRANE TRANSPORTER"/>
    <property type="match status" value="1"/>
</dbReference>
<keyword evidence="4 5" id="KW-0472">Membrane</keyword>
<evidence type="ECO:0000256" key="3">
    <source>
        <dbReference type="ARBA" id="ARBA00022989"/>
    </source>
</evidence>
<dbReference type="Gene3D" id="1.10.3730.20">
    <property type="match status" value="1"/>
</dbReference>
<keyword evidence="3 5" id="KW-1133">Transmembrane helix</keyword>
<feature type="transmembrane region" description="Helical" evidence="5">
    <location>
        <begin position="208"/>
        <end position="226"/>
    </location>
</feature>
<name>W9GUD4_9PROT</name>
<evidence type="ECO:0000256" key="4">
    <source>
        <dbReference type="ARBA" id="ARBA00023136"/>
    </source>
</evidence>
<keyword evidence="2 5" id="KW-0812">Transmembrane</keyword>
<evidence type="ECO:0000256" key="1">
    <source>
        <dbReference type="ARBA" id="ARBA00004141"/>
    </source>
</evidence>
<dbReference type="EMBL" id="AVFL01000025">
    <property type="protein sequence ID" value="EWY37515.1"/>
    <property type="molecule type" value="Genomic_DNA"/>
</dbReference>
<dbReference type="PANTHER" id="PTHR32322:SF9">
    <property type="entry name" value="AMINO-ACID METABOLITE EFFLUX PUMP-RELATED"/>
    <property type="match status" value="1"/>
</dbReference>
<comment type="caution">
    <text evidence="7">The sequence shown here is derived from an EMBL/GenBank/DDBJ whole genome shotgun (WGS) entry which is preliminary data.</text>
</comment>
<gene>
    <name evidence="7" type="ORF">N825_16905</name>
</gene>
<evidence type="ECO:0000313" key="8">
    <source>
        <dbReference type="Proteomes" id="UP000019486"/>
    </source>
</evidence>
<feature type="transmembrane region" description="Helical" evidence="5">
    <location>
        <begin position="116"/>
        <end position="133"/>
    </location>
</feature>
<sequence>MSPRDVVLTLFVMVIWGVNFAVAKYGLREFSPMLLMCLRFAMVAVMLVPFVRIPWGQMKGILVLSVLLGGLHFPLMFTGLTKVDAAAASIAIQLQVPFSSLLAALLYKDKLGWRRGLGMAISFAGVMVIAGEPRAMGGGFYLGLVVIAALIFSVVNIQIRRIGSISGFALNGWMAALAAPQLLIVSLLTETGQIEMIRSSTWVGWSSIAYMAILVTIVSYAIWYRLVRRYQVNQTMPWTLLVPVFGVLSGILMLGEPLTPAMMVGGTLTLMGVAVIMIRKVPKQNQNQSAT</sequence>